<dbReference type="EMBL" id="CAUOFW020008835">
    <property type="protein sequence ID" value="CAK9183993.1"/>
    <property type="molecule type" value="Genomic_DNA"/>
</dbReference>
<name>A0ABC8USH1_9AQUA</name>
<feature type="region of interest" description="Disordered" evidence="1">
    <location>
        <begin position="238"/>
        <end position="279"/>
    </location>
</feature>
<sequence length="279" mass="32074">MAGSWQPTVPSWEKMFCKLGGLPQWEKIVETKKFMHLFENVVKWNDSAGEEAFNNAKSRFFARTHGLPCDISLPDPDIYIDEIDWDSKIDPELLLDLEREPVIPDADEKDEHVVIFGSSLLANQGFSTTGWGEVEEELKRANKSSLCNNDNPWEGNCSQNNTPVKVNGWGDGWDNSWGWNQHENNNYESKVVNDTNTWDVNNWKSGNTDRYMSRYKTSRFHSNDYQGINVWRNGKGRERRNLFGEQPTADKRSSSRQWDLNNSGLVSHHELGEGGQAWT</sequence>
<dbReference type="Proteomes" id="UP001642360">
    <property type="component" value="Unassembled WGS sequence"/>
</dbReference>
<feature type="compositionally biased region" description="Basic and acidic residues" evidence="1">
    <location>
        <begin position="238"/>
        <end position="253"/>
    </location>
</feature>
<accession>A0ABC8USH1</accession>
<proteinExistence type="predicted"/>
<reference evidence="2 3" key="1">
    <citation type="submission" date="2024-02" db="EMBL/GenBank/DDBJ databases">
        <authorList>
            <person name="Vignale AGUSTIN F."/>
            <person name="Sosa J E."/>
            <person name="Modenutti C."/>
        </authorList>
    </citation>
    <scope>NUCLEOTIDE SEQUENCE [LARGE SCALE GENOMIC DNA]</scope>
</reference>
<dbReference type="PANTHER" id="PTHR34567">
    <property type="entry name" value="FK506-BINDING-LIKE PROTEIN"/>
    <property type="match status" value="1"/>
</dbReference>
<evidence type="ECO:0000256" key="1">
    <source>
        <dbReference type="SAM" id="MobiDB-lite"/>
    </source>
</evidence>
<keyword evidence="3" id="KW-1185">Reference proteome</keyword>
<evidence type="ECO:0000313" key="3">
    <source>
        <dbReference type="Proteomes" id="UP001642360"/>
    </source>
</evidence>
<dbReference type="AlphaFoldDB" id="A0ABC8USH1"/>
<comment type="caution">
    <text evidence="2">The sequence shown here is derived from an EMBL/GenBank/DDBJ whole genome shotgun (WGS) entry which is preliminary data.</text>
</comment>
<protein>
    <submittedName>
        <fullName evidence="2">Uncharacterized protein</fullName>
    </submittedName>
</protein>
<organism evidence="2 3">
    <name type="scientific">Ilex paraguariensis</name>
    <name type="common">yerba mate</name>
    <dbReference type="NCBI Taxonomy" id="185542"/>
    <lineage>
        <taxon>Eukaryota</taxon>
        <taxon>Viridiplantae</taxon>
        <taxon>Streptophyta</taxon>
        <taxon>Embryophyta</taxon>
        <taxon>Tracheophyta</taxon>
        <taxon>Spermatophyta</taxon>
        <taxon>Magnoliopsida</taxon>
        <taxon>eudicotyledons</taxon>
        <taxon>Gunneridae</taxon>
        <taxon>Pentapetalae</taxon>
        <taxon>asterids</taxon>
        <taxon>campanulids</taxon>
        <taxon>Aquifoliales</taxon>
        <taxon>Aquifoliaceae</taxon>
        <taxon>Ilex</taxon>
    </lineage>
</organism>
<dbReference type="InterPro" id="IPR018247">
    <property type="entry name" value="EF_Hand_1_Ca_BS"/>
</dbReference>
<dbReference type="PROSITE" id="PS00018">
    <property type="entry name" value="EF_HAND_1"/>
    <property type="match status" value="1"/>
</dbReference>
<evidence type="ECO:0000313" key="2">
    <source>
        <dbReference type="EMBL" id="CAK9183993.1"/>
    </source>
</evidence>
<feature type="compositionally biased region" description="Polar residues" evidence="1">
    <location>
        <begin position="255"/>
        <end position="265"/>
    </location>
</feature>
<dbReference type="PANTHER" id="PTHR34567:SF3">
    <property type="entry name" value="FK506-BINDING-LIKE PROTEIN"/>
    <property type="match status" value="1"/>
</dbReference>
<gene>
    <name evidence="2" type="ORF">ILEXP_LOCUS54294</name>
</gene>